<dbReference type="EMBL" id="CAEZZL010000135">
    <property type="protein sequence ID" value="CAB4770086.1"/>
    <property type="molecule type" value="Genomic_DNA"/>
</dbReference>
<reference evidence="1" key="1">
    <citation type="submission" date="2020-05" db="EMBL/GenBank/DDBJ databases">
        <authorList>
            <person name="Chiriac C."/>
            <person name="Salcher M."/>
            <person name="Ghai R."/>
            <person name="Kavagutti S V."/>
        </authorList>
    </citation>
    <scope>NUCLEOTIDE SEQUENCE</scope>
</reference>
<sequence length="145" mass="16407">MEKSFPLVMQRHLIRIRYLQPMRQPSICLQPLAMLATRLELKNSDSTARNFVQYPQPLLDHESHNHDQLLFGKLQACVLRPPLFVEVGGTFPFRTQGAMASQALPHLQAISDKSDALQTGQHTSRFELRLDCVAIPSPIVHGDQL</sequence>
<organism evidence="1">
    <name type="scientific">freshwater metagenome</name>
    <dbReference type="NCBI Taxonomy" id="449393"/>
    <lineage>
        <taxon>unclassified sequences</taxon>
        <taxon>metagenomes</taxon>
        <taxon>ecological metagenomes</taxon>
    </lineage>
</organism>
<dbReference type="AlphaFoldDB" id="A0A6J6VEK6"/>
<gene>
    <name evidence="1" type="ORF">UFOPK2870_01272</name>
</gene>
<evidence type="ECO:0000313" key="1">
    <source>
        <dbReference type="EMBL" id="CAB4770086.1"/>
    </source>
</evidence>
<proteinExistence type="predicted"/>
<accession>A0A6J6VEK6</accession>
<name>A0A6J6VEK6_9ZZZZ</name>
<protein>
    <submittedName>
        <fullName evidence="1">Unannotated protein</fullName>
    </submittedName>
</protein>